<dbReference type="OMA" id="YQHACIT"/>
<dbReference type="PANTHER" id="PTHR48435">
    <property type="entry name" value="POLYPROTEIN"/>
    <property type="match status" value="1"/>
</dbReference>
<evidence type="ECO:0000313" key="1">
    <source>
        <dbReference type="EMBL" id="EOY14079.1"/>
    </source>
</evidence>
<dbReference type="EMBL" id="CM001885">
    <property type="protein sequence ID" value="EOY14079.1"/>
    <property type="molecule type" value="Genomic_DNA"/>
</dbReference>
<keyword evidence="2" id="KW-1185">Reference proteome</keyword>
<dbReference type="PANTHER" id="PTHR48435:SF1">
    <property type="entry name" value="POLYPROTEIN"/>
    <property type="match status" value="1"/>
</dbReference>
<reference evidence="1 2" key="1">
    <citation type="journal article" date="2013" name="Genome Biol.">
        <title>The genome sequence of the most widely cultivated cacao type and its use to identify candidate genes regulating pod color.</title>
        <authorList>
            <person name="Motamayor J.C."/>
            <person name="Mockaitis K."/>
            <person name="Schmutz J."/>
            <person name="Haiminen N."/>
            <person name="Iii D.L."/>
            <person name="Cornejo O."/>
            <person name="Findley S.D."/>
            <person name="Zheng P."/>
            <person name="Utro F."/>
            <person name="Royaert S."/>
            <person name="Saski C."/>
            <person name="Jenkins J."/>
            <person name="Podicheti R."/>
            <person name="Zhao M."/>
            <person name="Scheffler B.E."/>
            <person name="Stack J.C."/>
            <person name="Feltus F.A."/>
            <person name="Mustiga G.M."/>
            <person name="Amores F."/>
            <person name="Phillips W."/>
            <person name="Marelli J.P."/>
            <person name="May G.D."/>
            <person name="Shapiro H."/>
            <person name="Ma J."/>
            <person name="Bustamante C.D."/>
            <person name="Schnell R.J."/>
            <person name="Main D."/>
            <person name="Gilbert D."/>
            <person name="Parida L."/>
            <person name="Kuhn D.N."/>
        </authorList>
    </citation>
    <scope>NUCLEOTIDE SEQUENCE [LARGE SCALE GENOMIC DNA]</scope>
    <source>
        <strain evidence="2">cv. Matina 1-6</strain>
    </source>
</reference>
<sequence>MALHDTRYIKYEYACIGIVEGTLNTRTIIVTLFSNFTMALCDPNLLSTLKVQIQIVRAPQVPLAIIATLYYQMVYRVQDHAFNLSKLHNNLDDALVLTINTTQAPTCSFVPKRIPKK</sequence>
<dbReference type="Proteomes" id="UP000026915">
    <property type="component" value="Chromosome 7"/>
</dbReference>
<dbReference type="AlphaFoldDB" id="A0A061FHX9"/>
<proteinExistence type="predicted"/>
<evidence type="ECO:0000313" key="2">
    <source>
        <dbReference type="Proteomes" id="UP000026915"/>
    </source>
</evidence>
<accession>A0A061FHX9</accession>
<dbReference type="Gramene" id="EOY14079">
    <property type="protein sequence ID" value="EOY14079"/>
    <property type="gene ID" value="TCM_033288"/>
</dbReference>
<name>A0A061FHX9_THECC</name>
<dbReference type="InterPro" id="IPR053098">
    <property type="entry name" value="Petuviruses_polyprotein"/>
</dbReference>
<dbReference type="HOGENOM" id="CLU_2089205_0_0_1"/>
<dbReference type="InParanoid" id="A0A061FHX9"/>
<protein>
    <submittedName>
        <fullName evidence="1">Uncharacterized protein</fullName>
    </submittedName>
</protein>
<organism evidence="1 2">
    <name type="scientific">Theobroma cacao</name>
    <name type="common">Cacao</name>
    <name type="synonym">Cocoa</name>
    <dbReference type="NCBI Taxonomy" id="3641"/>
    <lineage>
        <taxon>Eukaryota</taxon>
        <taxon>Viridiplantae</taxon>
        <taxon>Streptophyta</taxon>
        <taxon>Embryophyta</taxon>
        <taxon>Tracheophyta</taxon>
        <taxon>Spermatophyta</taxon>
        <taxon>Magnoliopsida</taxon>
        <taxon>eudicotyledons</taxon>
        <taxon>Gunneridae</taxon>
        <taxon>Pentapetalae</taxon>
        <taxon>rosids</taxon>
        <taxon>malvids</taxon>
        <taxon>Malvales</taxon>
        <taxon>Malvaceae</taxon>
        <taxon>Byttnerioideae</taxon>
        <taxon>Theobroma</taxon>
    </lineage>
</organism>
<gene>
    <name evidence="1" type="ORF">TCM_033288</name>
</gene>